<keyword evidence="2" id="KW-1185">Reference proteome</keyword>
<dbReference type="AlphaFoldDB" id="A0AAE3NPX4"/>
<protein>
    <submittedName>
        <fullName evidence="1">Uncharacterized protein</fullName>
    </submittedName>
</protein>
<evidence type="ECO:0000313" key="2">
    <source>
        <dbReference type="Proteomes" id="UP001220964"/>
    </source>
</evidence>
<comment type="caution">
    <text evidence="1">The sequence shown here is derived from an EMBL/GenBank/DDBJ whole genome shotgun (WGS) entry which is preliminary data.</text>
</comment>
<gene>
    <name evidence="1" type="ORF">P1J78_02060</name>
</gene>
<dbReference type="EMBL" id="JARGYC010000003">
    <property type="protein sequence ID" value="MDF0599504.1"/>
    <property type="molecule type" value="Genomic_DNA"/>
</dbReference>
<evidence type="ECO:0000313" key="1">
    <source>
        <dbReference type="EMBL" id="MDF0599504.1"/>
    </source>
</evidence>
<sequence>MSLWILLPLTVLALAALALYLHHLFEGECLPADLWREWKLARMDLATLDRRWEKAERSEIVVTLTTTPSRIALLEPTLKSLLDQTRPPARITLNLPRHSTRENRAYEIPAPLNRLASLQIRRCDDLGPGTKLIPSVQAEPPDTPLVVVDDDRIYPPWLLARYERAAAAQPDRALTMAGWVAPPDLVDRMTTIRANLFMRPPAPIRASRLRKPRRVDIFQGVMSYLVRPRFFDEKSLADFTGQPPELRFVDDVRSSALCRAEIWVIPAPSLSFVPRAQAALLQQTRLGLVNRVPGERHNRNNTIALKHFADRWQVGGPR</sequence>
<dbReference type="Proteomes" id="UP001220964">
    <property type="component" value="Unassembled WGS sequence"/>
</dbReference>
<accession>A0AAE3NPX4</accession>
<name>A0AAE3NPX4_9RHOB</name>
<dbReference type="RefSeq" id="WP_275565648.1">
    <property type="nucleotide sequence ID" value="NZ_JARGYC010000003.1"/>
</dbReference>
<proteinExistence type="predicted"/>
<organism evidence="1 2">
    <name type="scientific">Psychromarinibacter sediminicola</name>
    <dbReference type="NCBI Taxonomy" id="3033385"/>
    <lineage>
        <taxon>Bacteria</taxon>
        <taxon>Pseudomonadati</taxon>
        <taxon>Pseudomonadota</taxon>
        <taxon>Alphaproteobacteria</taxon>
        <taxon>Rhodobacterales</taxon>
        <taxon>Paracoccaceae</taxon>
        <taxon>Psychromarinibacter</taxon>
    </lineage>
</organism>
<reference evidence="1" key="1">
    <citation type="submission" date="2023-03" db="EMBL/GenBank/DDBJ databases">
        <title>Multiphase analysis and comparison of six strains from genera Psychromarinibacter, Lutimaribacter, and Maritimibacter, including a novel species: Psychromarinibacter sediminicola sp. nov.</title>
        <authorList>
            <person name="Wang Y.-H."/>
            <person name="Ye M.-Q."/>
            <person name="Du Z.-J."/>
        </authorList>
    </citation>
    <scope>NUCLEOTIDE SEQUENCE</scope>
    <source>
        <strain evidence="1">C21-152</strain>
    </source>
</reference>